<proteinExistence type="predicted"/>
<feature type="region of interest" description="Disordered" evidence="1">
    <location>
        <begin position="150"/>
        <end position="174"/>
    </location>
</feature>
<feature type="compositionally biased region" description="Gly residues" evidence="1">
    <location>
        <begin position="27"/>
        <end position="50"/>
    </location>
</feature>
<feature type="compositionally biased region" description="Gly residues" evidence="1">
    <location>
        <begin position="58"/>
        <end position="83"/>
    </location>
</feature>
<protein>
    <submittedName>
        <fullName evidence="2">Uncharacterized protein</fullName>
    </submittedName>
</protein>
<evidence type="ECO:0000313" key="2">
    <source>
        <dbReference type="EMBL" id="RKU46995.1"/>
    </source>
</evidence>
<organism evidence="2 3">
    <name type="scientific">Coniochaeta pulveracea</name>
    <dbReference type="NCBI Taxonomy" id="177199"/>
    <lineage>
        <taxon>Eukaryota</taxon>
        <taxon>Fungi</taxon>
        <taxon>Dikarya</taxon>
        <taxon>Ascomycota</taxon>
        <taxon>Pezizomycotina</taxon>
        <taxon>Sordariomycetes</taxon>
        <taxon>Sordariomycetidae</taxon>
        <taxon>Coniochaetales</taxon>
        <taxon>Coniochaetaceae</taxon>
        <taxon>Coniochaeta</taxon>
    </lineage>
</organism>
<evidence type="ECO:0000313" key="3">
    <source>
        <dbReference type="Proteomes" id="UP000275385"/>
    </source>
</evidence>
<comment type="caution">
    <text evidence="2">The sequence shown here is derived from an EMBL/GenBank/DDBJ whole genome shotgun (WGS) entry which is preliminary data.</text>
</comment>
<name>A0A420YGL6_9PEZI</name>
<feature type="compositionally biased region" description="Low complexity" evidence="1">
    <location>
        <begin position="152"/>
        <end position="161"/>
    </location>
</feature>
<feature type="region of interest" description="Disordered" evidence="1">
    <location>
        <begin position="1"/>
        <end position="137"/>
    </location>
</feature>
<feature type="compositionally biased region" description="Basic and acidic residues" evidence="1">
    <location>
        <begin position="90"/>
        <end position="102"/>
    </location>
</feature>
<feature type="compositionally biased region" description="Basic residues" evidence="1">
    <location>
        <begin position="114"/>
        <end position="124"/>
    </location>
</feature>
<gene>
    <name evidence="2" type="ORF">DL546_007681</name>
</gene>
<reference evidence="2 3" key="1">
    <citation type="submission" date="2018-08" db="EMBL/GenBank/DDBJ databases">
        <title>Draft genome of the lignicolous fungus Coniochaeta pulveracea.</title>
        <authorList>
            <person name="Borstlap C.J."/>
            <person name="De Witt R.N."/>
            <person name="Botha A."/>
            <person name="Volschenk H."/>
        </authorList>
    </citation>
    <scope>NUCLEOTIDE SEQUENCE [LARGE SCALE GENOMIC DNA]</scope>
    <source>
        <strain evidence="2 3">CAB683</strain>
    </source>
</reference>
<evidence type="ECO:0000256" key="1">
    <source>
        <dbReference type="SAM" id="MobiDB-lite"/>
    </source>
</evidence>
<dbReference type="EMBL" id="QVQW01000011">
    <property type="protein sequence ID" value="RKU46995.1"/>
    <property type="molecule type" value="Genomic_DNA"/>
</dbReference>
<dbReference type="AlphaFoldDB" id="A0A420YGL6"/>
<sequence length="435" mass="46817">MSDRGYNEQGNGGQPHDNWYGDAGQNAGRGNGGGRGGGRGGRGGRGGFAPGRGVFAPGRGGYVAGGAGDGGYGSASGHGGFVAGGRARRGGADGGRRGDATSRGHNSRGAVQKNRSRPVRHQRRRDNTGSTRLRDVPDILHQLEESARPNLGGHVVGVDDVTTASGPGRDRPMEDPGRALAATAREHGADMSSALAVAGGIAAAMPQNEVGRRRVGPNMLFGLLETEQFGRTTRQVMDRATTVYGSAARIRSALAITGPGHHELGRLSRNTQKIADLEDMLEDEDEDEEPNAPVEETEEEVCGSCSLPGHRVARCRKLINGVVVGCARCNDGSHHTEACPMVPGGPTVPAWRNEMFRLYVESRWGLPSLSAENYDWGFEWFKAQQEQHGEDFWQHFDYAANVGVPSVFRSLDQLREKVAQDPVMYSGRWAWRWRW</sequence>
<keyword evidence="3" id="KW-1185">Reference proteome</keyword>
<dbReference type="Proteomes" id="UP000275385">
    <property type="component" value="Unassembled WGS sequence"/>
</dbReference>
<accession>A0A420YGL6</accession>